<accession>A0A6M8EVA3</accession>
<gene>
    <name evidence="8" type="primary">acnA</name>
    <name evidence="8" type="ORF">AACT_1310</name>
</gene>
<keyword evidence="5" id="KW-0411">Iron-sulfur</keyword>
<dbReference type="GO" id="GO:0046872">
    <property type="term" value="F:metal ion binding"/>
    <property type="evidence" value="ECO:0007669"/>
    <property type="project" value="UniProtKB-KW"/>
</dbReference>
<dbReference type="InterPro" id="IPR001030">
    <property type="entry name" value="Acoase/IPM_deHydtase_lsu_aba"/>
</dbReference>
<dbReference type="InterPro" id="IPR000573">
    <property type="entry name" value="AconitaseA/IPMdHydase_ssu_swvl"/>
</dbReference>
<feature type="domain" description="Aconitase A/isopropylmalate dehydratase small subunit swivel" evidence="7">
    <location>
        <begin position="633"/>
        <end position="758"/>
    </location>
</feature>
<comment type="similarity">
    <text evidence="2">Belongs to the aconitase/IPM isomerase family.</text>
</comment>
<dbReference type="Proteomes" id="UP000503483">
    <property type="component" value="Chromosome"/>
</dbReference>
<dbReference type="AlphaFoldDB" id="A0A6M8EVA3"/>
<comment type="cofactor">
    <cofactor evidence="1">
        <name>[4Fe-4S] cluster</name>
        <dbReference type="ChEBI" id="CHEBI:49883"/>
    </cofactor>
</comment>
<dbReference type="InterPro" id="IPR036008">
    <property type="entry name" value="Aconitase_4Fe-4S_dom"/>
</dbReference>
<dbReference type="InterPro" id="IPR006249">
    <property type="entry name" value="Aconitase/IRP2"/>
</dbReference>
<dbReference type="RefSeq" id="WP_172126061.1">
    <property type="nucleotide sequence ID" value="NZ_CP042652.1"/>
</dbReference>
<evidence type="ECO:0000256" key="3">
    <source>
        <dbReference type="ARBA" id="ARBA00022723"/>
    </source>
</evidence>
<organism evidence="8 9">
    <name type="scientific">Arcobacter acticola</name>
    <dbReference type="NCBI Taxonomy" id="1849015"/>
    <lineage>
        <taxon>Bacteria</taxon>
        <taxon>Pseudomonadati</taxon>
        <taxon>Campylobacterota</taxon>
        <taxon>Epsilonproteobacteria</taxon>
        <taxon>Campylobacterales</taxon>
        <taxon>Arcobacteraceae</taxon>
        <taxon>Arcobacter</taxon>
    </lineage>
</organism>
<evidence type="ECO:0000256" key="2">
    <source>
        <dbReference type="ARBA" id="ARBA00007185"/>
    </source>
</evidence>
<dbReference type="Pfam" id="PF00330">
    <property type="entry name" value="Aconitase"/>
    <property type="match status" value="1"/>
</dbReference>
<evidence type="ECO:0000256" key="5">
    <source>
        <dbReference type="ARBA" id="ARBA00023014"/>
    </source>
</evidence>
<proteinExistence type="inferred from homology"/>
<feature type="domain" description="Aconitase/3-isopropylmalate dehydratase large subunit alpha/beta/alpha" evidence="6">
    <location>
        <begin position="68"/>
        <end position="509"/>
    </location>
</feature>
<dbReference type="InterPro" id="IPR015931">
    <property type="entry name" value="Acnase/IPM_dHydase_lsu_aba_1/3"/>
</dbReference>
<dbReference type="KEGG" id="paco:AACT_1310"/>
<evidence type="ECO:0000259" key="7">
    <source>
        <dbReference type="Pfam" id="PF00694"/>
    </source>
</evidence>
<keyword evidence="4" id="KW-0408">Iron</keyword>
<evidence type="ECO:0000313" key="9">
    <source>
        <dbReference type="Proteomes" id="UP000503483"/>
    </source>
</evidence>
<dbReference type="GO" id="GO:0051536">
    <property type="term" value="F:iron-sulfur cluster binding"/>
    <property type="evidence" value="ECO:0007669"/>
    <property type="project" value="UniProtKB-KW"/>
</dbReference>
<dbReference type="Pfam" id="PF00694">
    <property type="entry name" value="Aconitase_C"/>
    <property type="match status" value="1"/>
</dbReference>
<protein>
    <submittedName>
        <fullName evidence="8">Aconitate hydratase 1</fullName>
        <ecNumber evidence="8">4.2.1.99</ecNumber>
    </submittedName>
</protein>
<dbReference type="EC" id="4.2.1.99" evidence="8"/>
<keyword evidence="8" id="KW-0456">Lyase</keyword>
<dbReference type="SUPFAM" id="SSF53732">
    <property type="entry name" value="Aconitase iron-sulfur domain"/>
    <property type="match status" value="1"/>
</dbReference>
<dbReference type="Gene3D" id="3.30.499.10">
    <property type="entry name" value="Aconitase, domain 3"/>
    <property type="match status" value="2"/>
</dbReference>
<name>A0A6M8EVA3_9BACT</name>
<dbReference type="Gene3D" id="3.20.19.10">
    <property type="entry name" value="Aconitase, domain 4"/>
    <property type="match status" value="1"/>
</dbReference>
<sequence length="828" mass="94471">MNKYTNNFIFNKNVYYYCDLKKIFEKYPLLRKLPNSAKILLESNIRNAKEEDISSIISTFIHRNYLNKIEFNPNRVILEDSIAISILMELALMKEFVYSQGKNPKDLNPKIMLDVVINGSLDDNSININEQKYSFIKWASNEFKNLSVIPCNLGVCKKVNLEYLSTMISSEIQGDKIYIYPETLVGSDSQTTMINALGVLSYNINEIEIQSLLLGLSTNLSFPKVIGIEVIGTPIQTIGINDILLKLIHILREHKVSDTIVEFYGDGLKHISIENRAMIASITPKYGAICSYFGIDNTTISYIEKTRGVNASLIEEYFKNQGIYNCNDSIYDEYITLDLSSIEITVAGPRKIEDNFSIEELRSKFTTFKKGHYVNDNDIVLAIISSTTTQSLIQAGLLAKKACELELSINNNIKRVLFLDSLIIKEYLIKLDLYKYFEELGFEIVSKDLAFYSTKKLEMLKISMDIDKFDLNVVSLVSSMENFKEKVHPKINSNWLMSPALLIAYCLKGNMDFNILENAIYEDITLNDIWPDTNEVDEFLKKIDYSIYKNAYKDIFYGNEQYKKLKYQNLPIYKWDNTDIYIQAEKNQKLFENKSIDKIEITDASIMAIFGNAITTEQITPMGKILPYSKAGMYLESKGVKVNEYGKFENRKSNVEVMLRGTFSNIKLRNKIISSKEGGFIKDFSSGEIISIYDFSSEMQKQNTPLVIFAGSYYGIGESIDWAAKGTKLLGVKAIIAKSFAHNHRLNLISMGILPLEFIDDDIESLHLVGDEQISIKSNEIKINAKVNIEIKRSDEVKVISVKSKLETKDELIYYKNGGVLSYLLKSI</sequence>
<evidence type="ECO:0000256" key="4">
    <source>
        <dbReference type="ARBA" id="ARBA00023004"/>
    </source>
</evidence>
<evidence type="ECO:0000313" key="8">
    <source>
        <dbReference type="EMBL" id="QKE28485.1"/>
    </source>
</evidence>
<dbReference type="InterPro" id="IPR015928">
    <property type="entry name" value="Aconitase/3IPM_dehydase_swvl"/>
</dbReference>
<dbReference type="PRINTS" id="PR00415">
    <property type="entry name" value="ACONITASE"/>
</dbReference>
<dbReference type="SUPFAM" id="SSF52016">
    <property type="entry name" value="LeuD/IlvD-like"/>
    <property type="match status" value="1"/>
</dbReference>
<dbReference type="GO" id="GO:0047456">
    <property type="term" value="F:2-methylisocitrate dehydratase activity"/>
    <property type="evidence" value="ECO:0007669"/>
    <property type="project" value="UniProtKB-EC"/>
</dbReference>
<dbReference type="EMBL" id="CP042652">
    <property type="protein sequence ID" value="QKE28485.1"/>
    <property type="molecule type" value="Genomic_DNA"/>
</dbReference>
<evidence type="ECO:0000259" key="6">
    <source>
        <dbReference type="Pfam" id="PF00330"/>
    </source>
</evidence>
<keyword evidence="9" id="KW-1185">Reference proteome</keyword>
<reference evidence="8 9" key="1">
    <citation type="submission" date="2019-08" db="EMBL/GenBank/DDBJ databases">
        <title>Complete genome sequence of Arcobacter acticola.</title>
        <authorList>
            <person name="Miller W."/>
        </authorList>
    </citation>
    <scope>NUCLEOTIDE SEQUENCE [LARGE SCALE GENOMIC DNA]</scope>
    <source>
        <strain evidence="8 9">KCTC 52212</strain>
    </source>
</reference>
<dbReference type="PANTHER" id="PTHR11670">
    <property type="entry name" value="ACONITASE/IRON-RESPONSIVE ELEMENT FAMILY MEMBER"/>
    <property type="match status" value="1"/>
</dbReference>
<keyword evidence="3" id="KW-0479">Metal-binding</keyword>
<evidence type="ECO:0000256" key="1">
    <source>
        <dbReference type="ARBA" id="ARBA00001966"/>
    </source>
</evidence>
<dbReference type="Gene3D" id="6.10.190.10">
    <property type="match status" value="1"/>
</dbReference>
<dbReference type="NCBIfam" id="NF006757">
    <property type="entry name" value="PRK09277.1"/>
    <property type="match status" value="1"/>
</dbReference>